<accession>A0AAV2YIS0</accession>
<keyword evidence="2" id="KW-1185">Reference proteome</keyword>
<dbReference type="Proteomes" id="UP001146120">
    <property type="component" value="Unassembled WGS sequence"/>
</dbReference>
<protein>
    <submittedName>
        <fullName evidence="1">Uncharacterized protein</fullName>
    </submittedName>
</protein>
<organism evidence="1 2">
    <name type="scientific">Lagenidium giganteum</name>
    <dbReference type="NCBI Taxonomy" id="4803"/>
    <lineage>
        <taxon>Eukaryota</taxon>
        <taxon>Sar</taxon>
        <taxon>Stramenopiles</taxon>
        <taxon>Oomycota</taxon>
        <taxon>Peronosporomycetes</taxon>
        <taxon>Pythiales</taxon>
        <taxon>Pythiaceae</taxon>
    </lineage>
</organism>
<gene>
    <name evidence="1" type="ORF">N0F65_008026</name>
</gene>
<dbReference type="EMBL" id="DAKRPA010000228">
    <property type="protein sequence ID" value="DAZ94882.1"/>
    <property type="molecule type" value="Genomic_DNA"/>
</dbReference>
<reference evidence="1" key="1">
    <citation type="submission" date="2022-11" db="EMBL/GenBank/DDBJ databases">
        <authorList>
            <person name="Morgan W.R."/>
            <person name="Tartar A."/>
        </authorList>
    </citation>
    <scope>NUCLEOTIDE SEQUENCE</scope>
    <source>
        <strain evidence="1">ARSEF 373</strain>
    </source>
</reference>
<dbReference type="AlphaFoldDB" id="A0AAV2YIS0"/>
<sequence length="53" mass="5890">MACCLQSKGCRWHREQVLRASCSGTRYHRDSDAVVPVLSKELVAFPCVDPALV</sequence>
<reference evidence="1" key="2">
    <citation type="journal article" date="2023" name="Microbiol Resour">
        <title>Decontamination and Annotation of the Draft Genome Sequence of the Oomycete Lagenidium giganteum ARSEF 373.</title>
        <authorList>
            <person name="Morgan W.R."/>
            <person name="Tartar A."/>
        </authorList>
    </citation>
    <scope>NUCLEOTIDE SEQUENCE</scope>
    <source>
        <strain evidence="1">ARSEF 373</strain>
    </source>
</reference>
<comment type="caution">
    <text evidence="1">The sequence shown here is derived from an EMBL/GenBank/DDBJ whole genome shotgun (WGS) entry which is preliminary data.</text>
</comment>
<evidence type="ECO:0000313" key="2">
    <source>
        <dbReference type="Proteomes" id="UP001146120"/>
    </source>
</evidence>
<proteinExistence type="predicted"/>
<name>A0AAV2YIS0_9STRA</name>
<evidence type="ECO:0000313" key="1">
    <source>
        <dbReference type="EMBL" id="DAZ94882.1"/>
    </source>
</evidence>